<dbReference type="STRING" id="1802451.A3C82_02490"/>
<evidence type="ECO:0000313" key="7">
    <source>
        <dbReference type="EMBL" id="OHA67096.1"/>
    </source>
</evidence>
<feature type="transmembrane region" description="Helical" evidence="5">
    <location>
        <begin position="44"/>
        <end position="63"/>
    </location>
</feature>
<feature type="transmembrane region" description="Helical" evidence="5">
    <location>
        <begin position="94"/>
        <end position="118"/>
    </location>
</feature>
<evidence type="ECO:0000256" key="4">
    <source>
        <dbReference type="ARBA" id="ARBA00023136"/>
    </source>
</evidence>
<dbReference type="AlphaFoldDB" id="A0A1G2R2N3"/>
<dbReference type="GO" id="GO:0022857">
    <property type="term" value="F:transmembrane transporter activity"/>
    <property type="evidence" value="ECO:0007669"/>
    <property type="project" value="InterPro"/>
</dbReference>
<feature type="transmembrane region" description="Helical" evidence="5">
    <location>
        <begin position="367"/>
        <end position="389"/>
    </location>
</feature>
<evidence type="ECO:0000259" key="6">
    <source>
        <dbReference type="PROSITE" id="PS50850"/>
    </source>
</evidence>
<comment type="caution">
    <text evidence="7">The sequence shown here is derived from an EMBL/GenBank/DDBJ whole genome shotgun (WGS) entry which is preliminary data.</text>
</comment>
<dbReference type="SUPFAM" id="SSF103473">
    <property type="entry name" value="MFS general substrate transporter"/>
    <property type="match status" value="1"/>
</dbReference>
<dbReference type="InterPro" id="IPR011701">
    <property type="entry name" value="MFS"/>
</dbReference>
<comment type="subcellular location">
    <subcellularLocation>
        <location evidence="1">Membrane</location>
        <topology evidence="1">Multi-pass membrane protein</topology>
    </subcellularLocation>
</comment>
<evidence type="ECO:0000256" key="2">
    <source>
        <dbReference type="ARBA" id="ARBA00022692"/>
    </source>
</evidence>
<keyword evidence="3 5" id="KW-1133">Transmembrane helix</keyword>
<name>A0A1G2R2N3_9BACT</name>
<feature type="transmembrane region" description="Helical" evidence="5">
    <location>
        <begin position="70"/>
        <end position="88"/>
    </location>
</feature>
<gene>
    <name evidence="7" type="ORF">A3C82_02490</name>
</gene>
<dbReference type="Gene3D" id="1.20.1250.20">
    <property type="entry name" value="MFS general substrate transporter like domains"/>
    <property type="match status" value="1"/>
</dbReference>
<accession>A0A1G2R2N3</accession>
<sequence length="394" mass="43813">MARKTIQLYLLLTLVKNLGVSSIAATYVVFLISRGLNLFEVNLVNFVFFTALFLCEIPTGVVADVFGRKVSFVISCFLFSAGMFMYAASHSFLWFAFAEAISAVGSTFASGAFQAWLVDKLKHHNHAEPLGSIFVKEQWITQGVSIVGAIAGAFLADKNLAFPWIFGGVVMCVAGVLAFTFMKEEYFVRQHVSLQSGLKSMRATILASVRYSMQSRAMRFILVMGILQYFAIQAPNMQWQPFFSRFLPDKTSFGFLFGGISICMIIGSAFSLRFLRFMQDERRALVVSQIGIGAGIMATVLFNWFPLAVGVFLLHEVVRGLFRPLKDVYLNNSIPSQERATLISFESMSHHIGGMAGLLFSGFFAEYASIPTAWILSGGILIVTTLWLIRNRRV</sequence>
<dbReference type="PROSITE" id="PS50850">
    <property type="entry name" value="MFS"/>
    <property type="match status" value="1"/>
</dbReference>
<feature type="transmembrane region" description="Helical" evidence="5">
    <location>
        <begin position="254"/>
        <end position="272"/>
    </location>
</feature>
<feature type="transmembrane region" description="Helical" evidence="5">
    <location>
        <begin position="9"/>
        <end position="32"/>
    </location>
</feature>
<feature type="transmembrane region" description="Helical" evidence="5">
    <location>
        <begin position="284"/>
        <end position="305"/>
    </location>
</feature>
<dbReference type="Pfam" id="PF07690">
    <property type="entry name" value="MFS_1"/>
    <property type="match status" value="1"/>
</dbReference>
<dbReference type="InterPro" id="IPR053160">
    <property type="entry name" value="MFS_DHA3_Transporter"/>
</dbReference>
<dbReference type="Proteomes" id="UP000176901">
    <property type="component" value="Unassembled WGS sequence"/>
</dbReference>
<dbReference type="InterPro" id="IPR020846">
    <property type="entry name" value="MFS_dom"/>
</dbReference>
<feature type="transmembrane region" description="Helical" evidence="5">
    <location>
        <begin position="139"/>
        <end position="156"/>
    </location>
</feature>
<dbReference type="InterPro" id="IPR036259">
    <property type="entry name" value="MFS_trans_sf"/>
</dbReference>
<organism evidence="7 8">
    <name type="scientific">Candidatus Wildermuthbacteria bacterium RIFCSPHIGHO2_02_FULL_47_12</name>
    <dbReference type="NCBI Taxonomy" id="1802451"/>
    <lineage>
        <taxon>Bacteria</taxon>
        <taxon>Candidatus Wildermuthiibacteriota</taxon>
    </lineage>
</organism>
<dbReference type="EMBL" id="MHTW01000018">
    <property type="protein sequence ID" value="OHA67096.1"/>
    <property type="molecule type" value="Genomic_DNA"/>
</dbReference>
<evidence type="ECO:0000313" key="8">
    <source>
        <dbReference type="Proteomes" id="UP000176901"/>
    </source>
</evidence>
<reference evidence="7 8" key="1">
    <citation type="journal article" date="2016" name="Nat. Commun.">
        <title>Thousands of microbial genomes shed light on interconnected biogeochemical processes in an aquifer system.</title>
        <authorList>
            <person name="Anantharaman K."/>
            <person name="Brown C.T."/>
            <person name="Hug L.A."/>
            <person name="Sharon I."/>
            <person name="Castelle C.J."/>
            <person name="Probst A.J."/>
            <person name="Thomas B.C."/>
            <person name="Singh A."/>
            <person name="Wilkins M.J."/>
            <person name="Karaoz U."/>
            <person name="Brodie E.L."/>
            <person name="Williams K.H."/>
            <person name="Hubbard S.S."/>
            <person name="Banfield J.F."/>
        </authorList>
    </citation>
    <scope>NUCLEOTIDE SEQUENCE [LARGE SCALE GENOMIC DNA]</scope>
</reference>
<evidence type="ECO:0000256" key="1">
    <source>
        <dbReference type="ARBA" id="ARBA00004141"/>
    </source>
</evidence>
<protein>
    <recommendedName>
        <fullName evidence="6">Major facilitator superfamily (MFS) profile domain-containing protein</fullName>
    </recommendedName>
</protein>
<dbReference type="PANTHER" id="PTHR23530">
    <property type="entry name" value="TRANSPORT PROTEIN-RELATED"/>
    <property type="match status" value="1"/>
</dbReference>
<keyword evidence="4 5" id="KW-0472">Membrane</keyword>
<evidence type="ECO:0000256" key="3">
    <source>
        <dbReference type="ARBA" id="ARBA00022989"/>
    </source>
</evidence>
<feature type="domain" description="Major facilitator superfamily (MFS) profile" evidence="6">
    <location>
        <begin position="1"/>
        <end position="394"/>
    </location>
</feature>
<feature type="transmembrane region" description="Helical" evidence="5">
    <location>
        <begin position="217"/>
        <end position="234"/>
    </location>
</feature>
<evidence type="ECO:0000256" key="5">
    <source>
        <dbReference type="SAM" id="Phobius"/>
    </source>
</evidence>
<dbReference type="InterPro" id="IPR005829">
    <property type="entry name" value="Sugar_transporter_CS"/>
</dbReference>
<dbReference type="GO" id="GO:0016020">
    <property type="term" value="C:membrane"/>
    <property type="evidence" value="ECO:0007669"/>
    <property type="project" value="UniProtKB-SubCell"/>
</dbReference>
<dbReference type="PROSITE" id="PS00216">
    <property type="entry name" value="SUGAR_TRANSPORT_1"/>
    <property type="match status" value="1"/>
</dbReference>
<proteinExistence type="predicted"/>
<dbReference type="PANTHER" id="PTHR23530:SF1">
    <property type="entry name" value="PERMEASE, MAJOR FACILITATOR SUPERFAMILY-RELATED"/>
    <property type="match status" value="1"/>
</dbReference>
<keyword evidence="2 5" id="KW-0812">Transmembrane</keyword>
<feature type="transmembrane region" description="Helical" evidence="5">
    <location>
        <begin position="162"/>
        <end position="181"/>
    </location>
</feature>